<dbReference type="OrthoDB" id="3994279at2759"/>
<comment type="caution">
    <text evidence="2">The sequence shown here is derived from an EMBL/GenBank/DDBJ whole genome shotgun (WGS) entry which is preliminary data.</text>
</comment>
<protein>
    <submittedName>
        <fullName evidence="2">Uncharacterized protein</fullName>
    </submittedName>
</protein>
<accession>A0A9P8NWG0</accession>
<dbReference type="AlphaFoldDB" id="A0A9P8NWG0"/>
<evidence type="ECO:0000256" key="1">
    <source>
        <dbReference type="SAM" id="MobiDB-lite"/>
    </source>
</evidence>
<keyword evidence="3" id="KW-1185">Reference proteome</keyword>
<reference evidence="2" key="1">
    <citation type="journal article" date="2021" name="Open Biol.">
        <title>Shared evolutionary footprints suggest mitochondrial oxidative damage underlies multiple complex I losses in fungi.</title>
        <authorList>
            <person name="Schikora-Tamarit M.A."/>
            <person name="Marcet-Houben M."/>
            <person name="Nosek J."/>
            <person name="Gabaldon T."/>
        </authorList>
    </citation>
    <scope>NUCLEOTIDE SEQUENCE</scope>
    <source>
        <strain evidence="2">CBS6075</strain>
    </source>
</reference>
<dbReference type="EMBL" id="JAEUBE010000504">
    <property type="protein sequence ID" value="KAH3660462.1"/>
    <property type="molecule type" value="Genomic_DNA"/>
</dbReference>
<dbReference type="Proteomes" id="UP000769157">
    <property type="component" value="Unassembled WGS sequence"/>
</dbReference>
<dbReference type="GeneID" id="70239012"/>
<evidence type="ECO:0000313" key="3">
    <source>
        <dbReference type="Proteomes" id="UP000769157"/>
    </source>
</evidence>
<dbReference type="RefSeq" id="XP_046058165.1">
    <property type="nucleotide sequence ID" value="XM_046208401.1"/>
</dbReference>
<evidence type="ECO:0000313" key="2">
    <source>
        <dbReference type="EMBL" id="KAH3660462.1"/>
    </source>
</evidence>
<feature type="region of interest" description="Disordered" evidence="1">
    <location>
        <begin position="1"/>
        <end position="35"/>
    </location>
</feature>
<gene>
    <name evidence="2" type="ORF">OGAPHI_007048</name>
</gene>
<reference evidence="2" key="2">
    <citation type="submission" date="2021-01" db="EMBL/GenBank/DDBJ databases">
        <authorList>
            <person name="Schikora-Tamarit M.A."/>
        </authorList>
    </citation>
    <scope>NUCLEOTIDE SEQUENCE</scope>
    <source>
        <strain evidence="2">CBS6075</strain>
    </source>
</reference>
<proteinExistence type="predicted"/>
<name>A0A9P8NWG0_9ASCO</name>
<sequence length="235" mass="26818">MTTAGTTIYSPDQQKGQIQSTNASPLSDMNSDDTSISRNLGDILSPVAKTVAIFHGSEEQMTDDETLTNRAPIDIKVDQNSTIIQEIHDINQRSQETTEQLTLKFHSKAKILIYDHESNCKSIRKLFNSRRNPTDSPLKRINRSISRKLSGFGVNVSTTAVDAPGYLYGSCDRSILKSKININEEQESIRANNCDEVGVEDFLCFFETHERRRMDTEPFLEHFREKQIEKYYENM</sequence>
<organism evidence="2 3">
    <name type="scientific">Ogataea philodendri</name>
    <dbReference type="NCBI Taxonomy" id="1378263"/>
    <lineage>
        <taxon>Eukaryota</taxon>
        <taxon>Fungi</taxon>
        <taxon>Dikarya</taxon>
        <taxon>Ascomycota</taxon>
        <taxon>Saccharomycotina</taxon>
        <taxon>Pichiomycetes</taxon>
        <taxon>Pichiales</taxon>
        <taxon>Pichiaceae</taxon>
        <taxon>Ogataea</taxon>
    </lineage>
</organism>